<dbReference type="Proteomes" id="UP000277424">
    <property type="component" value="Unassembled WGS sequence"/>
</dbReference>
<dbReference type="AlphaFoldDB" id="A0A420WQ70"/>
<dbReference type="Gene3D" id="3.30.530.20">
    <property type="match status" value="1"/>
</dbReference>
<dbReference type="PANTHER" id="PTHR12901">
    <property type="entry name" value="SPERM PROTEIN HOMOLOG"/>
    <property type="match status" value="1"/>
</dbReference>
<dbReference type="PANTHER" id="PTHR12901:SF10">
    <property type="entry name" value="COENZYME Q-BINDING PROTEIN COQ10, MITOCHONDRIAL"/>
    <property type="match status" value="1"/>
</dbReference>
<dbReference type="GO" id="GO:0045333">
    <property type="term" value="P:cellular respiration"/>
    <property type="evidence" value="ECO:0007669"/>
    <property type="project" value="InterPro"/>
</dbReference>
<dbReference type="SUPFAM" id="SSF55961">
    <property type="entry name" value="Bet v1-like"/>
    <property type="match status" value="1"/>
</dbReference>
<dbReference type="OrthoDB" id="9804759at2"/>
<dbReference type="InterPro" id="IPR044996">
    <property type="entry name" value="COQ10-like"/>
</dbReference>
<protein>
    <submittedName>
        <fullName evidence="3">Coenzyme Q-binding protein COQ10</fullName>
    </submittedName>
</protein>
<evidence type="ECO:0000256" key="1">
    <source>
        <dbReference type="ARBA" id="ARBA00008918"/>
    </source>
</evidence>
<evidence type="ECO:0000313" key="3">
    <source>
        <dbReference type="EMBL" id="RKQ73187.1"/>
    </source>
</evidence>
<dbReference type="CDD" id="cd07813">
    <property type="entry name" value="COQ10p_like"/>
    <property type="match status" value="1"/>
</dbReference>
<feature type="domain" description="Coenzyme Q-binding protein COQ10 START" evidence="2">
    <location>
        <begin position="10"/>
        <end position="139"/>
    </location>
</feature>
<organism evidence="3 4">
    <name type="scientific">Oceanibaculum indicum</name>
    <dbReference type="NCBI Taxonomy" id="526216"/>
    <lineage>
        <taxon>Bacteria</taxon>
        <taxon>Pseudomonadati</taxon>
        <taxon>Pseudomonadota</taxon>
        <taxon>Alphaproteobacteria</taxon>
        <taxon>Rhodospirillales</taxon>
        <taxon>Oceanibaculaceae</taxon>
        <taxon>Oceanibaculum</taxon>
    </lineage>
</organism>
<gene>
    <name evidence="3" type="ORF">BCL74_0966</name>
</gene>
<sequence length="160" mass="18300">MPTHAEQRVLPYAPQKLFDLVADVERYPEFLPWCLGARIRKREPALLVADLIIGFKMVRERFTSRVALDRPGMRIDVTYTEGPFKYLNNHWIFLPAEGEGAEACLIDFYVDFEFRSVLLQKMMSVLFNEAVRRMVGAFETRAHALYGEAAGNPAEDRSAG</sequence>
<comment type="caution">
    <text evidence="3">The sequence shown here is derived from an EMBL/GenBank/DDBJ whole genome shotgun (WGS) entry which is preliminary data.</text>
</comment>
<dbReference type="Pfam" id="PF03364">
    <property type="entry name" value="Polyketide_cyc"/>
    <property type="match status" value="1"/>
</dbReference>
<name>A0A420WQ70_9PROT</name>
<dbReference type="RefSeq" id="WP_121217961.1">
    <property type="nucleotide sequence ID" value="NZ_RBIG01000001.1"/>
</dbReference>
<dbReference type="InterPro" id="IPR005031">
    <property type="entry name" value="COQ10_START"/>
</dbReference>
<accession>A0A420WQ70</accession>
<dbReference type="InterPro" id="IPR023393">
    <property type="entry name" value="START-like_dom_sf"/>
</dbReference>
<evidence type="ECO:0000259" key="2">
    <source>
        <dbReference type="Pfam" id="PF03364"/>
    </source>
</evidence>
<proteinExistence type="inferred from homology"/>
<comment type="similarity">
    <text evidence="1">Belongs to the ribosome association toxin RatA family.</text>
</comment>
<dbReference type="GO" id="GO:0048039">
    <property type="term" value="F:ubiquinone binding"/>
    <property type="evidence" value="ECO:0007669"/>
    <property type="project" value="InterPro"/>
</dbReference>
<dbReference type="EMBL" id="RBIG01000001">
    <property type="protein sequence ID" value="RKQ73187.1"/>
    <property type="molecule type" value="Genomic_DNA"/>
</dbReference>
<evidence type="ECO:0000313" key="4">
    <source>
        <dbReference type="Proteomes" id="UP000277424"/>
    </source>
</evidence>
<reference evidence="3 4" key="1">
    <citation type="submission" date="2018-10" db="EMBL/GenBank/DDBJ databases">
        <title>Comparative analysis of microorganisms from saline springs in Andes Mountain Range, Colombia.</title>
        <authorList>
            <person name="Rubin E."/>
        </authorList>
    </citation>
    <scope>NUCLEOTIDE SEQUENCE [LARGE SCALE GENOMIC DNA]</scope>
    <source>
        <strain evidence="3 4">USBA 36</strain>
    </source>
</reference>